<reference evidence="1 2" key="2">
    <citation type="journal article" date="2012" name="Stand. Genomic Sci.">
        <title>Complete genome sequence of the aquatic bacterium Runella slithyformis type strain (LSU 4(T)).</title>
        <authorList>
            <person name="Copeland A."/>
            <person name="Zhang X."/>
            <person name="Misra M."/>
            <person name="Lapidus A."/>
            <person name="Nolan M."/>
            <person name="Lucas S."/>
            <person name="Deshpande S."/>
            <person name="Cheng J.F."/>
            <person name="Tapia R."/>
            <person name="Goodwin L.A."/>
            <person name="Pitluck S."/>
            <person name="Liolios K."/>
            <person name="Pagani I."/>
            <person name="Ivanova N."/>
            <person name="Mikhailova N."/>
            <person name="Pati A."/>
            <person name="Chen A."/>
            <person name="Palaniappan K."/>
            <person name="Land M."/>
            <person name="Hauser L."/>
            <person name="Pan C."/>
            <person name="Jeffries C.D."/>
            <person name="Detter J.C."/>
            <person name="Brambilla E.M."/>
            <person name="Rohde M."/>
            <person name="Djao O.D."/>
            <person name="Goker M."/>
            <person name="Sikorski J."/>
            <person name="Tindall B.J."/>
            <person name="Woyke T."/>
            <person name="Bristow J."/>
            <person name="Eisen J.A."/>
            <person name="Markowitz V."/>
            <person name="Hugenholtz P."/>
            <person name="Kyrpides N.C."/>
            <person name="Klenk H.P."/>
            <person name="Mavromatis K."/>
        </authorList>
    </citation>
    <scope>NUCLEOTIDE SEQUENCE [LARGE SCALE GENOMIC DNA]</scope>
    <source>
        <strain evidence="2">ATCC 29530 / DSM 19594 / LMG 11500 / NCIMB 11436 / LSU 4</strain>
    </source>
</reference>
<dbReference type="AlphaFoldDB" id="A0A7U3ZRG9"/>
<dbReference type="RefSeq" id="WP_013921654.1">
    <property type="nucleotide sequence ID" value="NC_015693.1"/>
</dbReference>
<dbReference type="Proteomes" id="UP000000493">
    <property type="component" value="Plasmid pRUNSL01"/>
</dbReference>
<evidence type="ECO:0000313" key="1">
    <source>
        <dbReference type="EMBL" id="AEI51983.1"/>
    </source>
</evidence>
<keyword evidence="1" id="KW-0614">Plasmid</keyword>
<dbReference type="EMBL" id="CP002860">
    <property type="protein sequence ID" value="AEI51983.1"/>
    <property type="molecule type" value="Genomic_DNA"/>
</dbReference>
<name>A0A7U3ZRG9_RUNSL</name>
<organism evidence="1 2">
    <name type="scientific">Runella slithyformis (strain ATCC 29530 / DSM 19594 / LMG 11500 / NCIMB 11436 / LSU 4)</name>
    <dbReference type="NCBI Taxonomy" id="761193"/>
    <lineage>
        <taxon>Bacteria</taxon>
        <taxon>Pseudomonadati</taxon>
        <taxon>Bacteroidota</taxon>
        <taxon>Cytophagia</taxon>
        <taxon>Cytophagales</taxon>
        <taxon>Spirosomataceae</taxon>
        <taxon>Runella</taxon>
    </lineage>
</organism>
<accession>A0A7U3ZRG9</accession>
<evidence type="ECO:0000313" key="2">
    <source>
        <dbReference type="Proteomes" id="UP000000493"/>
    </source>
</evidence>
<reference evidence="2" key="1">
    <citation type="submission" date="2011-06" db="EMBL/GenBank/DDBJ databases">
        <title>The complete genome of plasmid 1 of Runella slithyformis DSM 19594.</title>
        <authorList>
            <consortium name="US DOE Joint Genome Institute (JGI-PGF)"/>
            <person name="Lucas S."/>
            <person name="Han J."/>
            <person name="Lapidus A."/>
            <person name="Bruce D."/>
            <person name="Goodwin L."/>
            <person name="Pitluck S."/>
            <person name="Peters L."/>
            <person name="Kyrpides N."/>
            <person name="Mavromatis K."/>
            <person name="Ivanova N."/>
            <person name="Ovchinnikova G."/>
            <person name="Zhang X."/>
            <person name="Misra M."/>
            <person name="Detter J.C."/>
            <person name="Tapia R."/>
            <person name="Han C."/>
            <person name="Land M."/>
            <person name="Hauser L."/>
            <person name="Markowitz V."/>
            <person name="Cheng J.-F."/>
            <person name="Hugenholtz P."/>
            <person name="Woyke T."/>
            <person name="Wu D."/>
            <person name="Tindall B."/>
            <person name="Faehrich R."/>
            <person name="Brambilla E."/>
            <person name="Klenk H.-P."/>
            <person name="Eisen J.A."/>
        </authorList>
    </citation>
    <scope>NUCLEOTIDE SEQUENCE [LARGE SCALE GENOMIC DNA]</scope>
    <source>
        <strain evidence="2">ATCC 29530 / DSM 19594 / LMG 11500 / NCIMB 11436 / LSU 4</strain>
        <plasmid evidence="2">pRUNSL01</plasmid>
    </source>
</reference>
<dbReference type="KEGG" id="rsi:Runsl_5694"/>
<keyword evidence="2" id="KW-1185">Reference proteome</keyword>
<gene>
    <name evidence="1" type="ordered locus">Runsl_5694</name>
</gene>
<sequence>MESTVFQQRHKTIRLFTGQTDKSAPRRTDRLGFVGSSRLFSIEVVFLNGYTFRLL</sequence>
<protein>
    <submittedName>
        <fullName evidence="1">Uncharacterized protein</fullName>
    </submittedName>
</protein>
<proteinExistence type="predicted"/>
<geneLocation type="plasmid" evidence="1 2">
    <name>pRUNSL01</name>
</geneLocation>